<dbReference type="Proteomes" id="UP000499080">
    <property type="component" value="Unassembled WGS sequence"/>
</dbReference>
<gene>
    <name evidence="1" type="ORF">AVEN_122755_1</name>
</gene>
<proteinExistence type="predicted"/>
<keyword evidence="2" id="KW-1185">Reference proteome</keyword>
<sequence>MEPACQLSALLCLWESDDRTGISSGASSWEQDWDYRVDGQTPPSQTSAADFFVEFAVCNAHQFSCEYSLLEFGPARRSTVTPTHRLLLGFRGKVNNPRLITHNDPVEELIALIVVLLQKSQCCSHAYGFIFRFKVLRHPYSTQFLEQQAFCDDFMHQRSQYSQKMATEFCKRKVTVLQNALPHLLHVGI</sequence>
<accession>A0A4Y2MSM5</accession>
<evidence type="ECO:0000313" key="1">
    <source>
        <dbReference type="EMBL" id="GBN30135.1"/>
    </source>
</evidence>
<protein>
    <submittedName>
        <fullName evidence="1">Uncharacterized protein</fullName>
    </submittedName>
</protein>
<name>A0A4Y2MSM5_ARAVE</name>
<evidence type="ECO:0000313" key="2">
    <source>
        <dbReference type="Proteomes" id="UP000499080"/>
    </source>
</evidence>
<dbReference type="AlphaFoldDB" id="A0A4Y2MSM5"/>
<organism evidence="1 2">
    <name type="scientific">Araneus ventricosus</name>
    <name type="common">Orbweaver spider</name>
    <name type="synonym">Epeira ventricosa</name>
    <dbReference type="NCBI Taxonomy" id="182803"/>
    <lineage>
        <taxon>Eukaryota</taxon>
        <taxon>Metazoa</taxon>
        <taxon>Ecdysozoa</taxon>
        <taxon>Arthropoda</taxon>
        <taxon>Chelicerata</taxon>
        <taxon>Arachnida</taxon>
        <taxon>Araneae</taxon>
        <taxon>Araneomorphae</taxon>
        <taxon>Entelegynae</taxon>
        <taxon>Araneoidea</taxon>
        <taxon>Araneidae</taxon>
        <taxon>Araneus</taxon>
    </lineage>
</organism>
<dbReference type="EMBL" id="BGPR01007872">
    <property type="protein sequence ID" value="GBN30135.1"/>
    <property type="molecule type" value="Genomic_DNA"/>
</dbReference>
<comment type="caution">
    <text evidence="1">The sequence shown here is derived from an EMBL/GenBank/DDBJ whole genome shotgun (WGS) entry which is preliminary data.</text>
</comment>
<reference evidence="1 2" key="1">
    <citation type="journal article" date="2019" name="Sci. Rep.">
        <title>Orb-weaving spider Araneus ventricosus genome elucidates the spidroin gene catalogue.</title>
        <authorList>
            <person name="Kono N."/>
            <person name="Nakamura H."/>
            <person name="Ohtoshi R."/>
            <person name="Moran D.A.P."/>
            <person name="Shinohara A."/>
            <person name="Yoshida Y."/>
            <person name="Fujiwara M."/>
            <person name="Mori M."/>
            <person name="Tomita M."/>
            <person name="Arakawa K."/>
        </authorList>
    </citation>
    <scope>NUCLEOTIDE SEQUENCE [LARGE SCALE GENOMIC DNA]</scope>
</reference>